<keyword evidence="2" id="KW-1185">Reference proteome</keyword>
<dbReference type="EMBL" id="JABSTU010000004">
    <property type="protein sequence ID" value="KAH8032968.1"/>
    <property type="molecule type" value="Genomic_DNA"/>
</dbReference>
<evidence type="ECO:0000313" key="1">
    <source>
        <dbReference type="EMBL" id="KAH8032968.1"/>
    </source>
</evidence>
<proteinExistence type="predicted"/>
<name>A0A9J6EG23_RHIMP</name>
<evidence type="ECO:0000313" key="2">
    <source>
        <dbReference type="Proteomes" id="UP000821866"/>
    </source>
</evidence>
<organism evidence="1 2">
    <name type="scientific">Rhipicephalus microplus</name>
    <name type="common">Cattle tick</name>
    <name type="synonym">Boophilus microplus</name>
    <dbReference type="NCBI Taxonomy" id="6941"/>
    <lineage>
        <taxon>Eukaryota</taxon>
        <taxon>Metazoa</taxon>
        <taxon>Ecdysozoa</taxon>
        <taxon>Arthropoda</taxon>
        <taxon>Chelicerata</taxon>
        <taxon>Arachnida</taxon>
        <taxon>Acari</taxon>
        <taxon>Parasitiformes</taxon>
        <taxon>Ixodida</taxon>
        <taxon>Ixodoidea</taxon>
        <taxon>Ixodidae</taxon>
        <taxon>Rhipicephalinae</taxon>
        <taxon>Rhipicephalus</taxon>
        <taxon>Boophilus</taxon>
    </lineage>
</organism>
<dbReference type="Proteomes" id="UP000821866">
    <property type="component" value="Chromosome 2"/>
</dbReference>
<accession>A0A9J6EG23</accession>
<sequence>MFYRLEPPRCLRLFPAMFSDEYFAATTFVPVITWTPRNPMAAMDPGFQKLHDCFGCLRPTFHSSEGDPVQLLRLETTACAANNFKLRTTSRRRRFAAAHRAGAMA</sequence>
<comment type="caution">
    <text evidence="1">The sequence shown here is derived from an EMBL/GenBank/DDBJ whole genome shotgun (WGS) entry which is preliminary data.</text>
</comment>
<reference evidence="1" key="2">
    <citation type="submission" date="2021-09" db="EMBL/GenBank/DDBJ databases">
        <authorList>
            <person name="Jia N."/>
            <person name="Wang J."/>
            <person name="Shi W."/>
            <person name="Du L."/>
            <person name="Sun Y."/>
            <person name="Zhan W."/>
            <person name="Jiang J."/>
            <person name="Wang Q."/>
            <person name="Zhang B."/>
            <person name="Ji P."/>
            <person name="Sakyi L.B."/>
            <person name="Cui X."/>
            <person name="Yuan T."/>
            <person name="Jiang B."/>
            <person name="Yang W."/>
            <person name="Lam T.T.-Y."/>
            <person name="Chang Q."/>
            <person name="Ding S."/>
            <person name="Wang X."/>
            <person name="Zhu J."/>
            <person name="Ruan X."/>
            <person name="Zhao L."/>
            <person name="Wei J."/>
            <person name="Que T."/>
            <person name="Du C."/>
            <person name="Cheng J."/>
            <person name="Dai P."/>
            <person name="Han X."/>
            <person name="Huang E."/>
            <person name="Gao Y."/>
            <person name="Liu J."/>
            <person name="Shao H."/>
            <person name="Ye R."/>
            <person name="Li L."/>
            <person name="Wei W."/>
            <person name="Wang X."/>
            <person name="Wang C."/>
            <person name="Huo Q."/>
            <person name="Li W."/>
            <person name="Guo W."/>
            <person name="Chen H."/>
            <person name="Chen S."/>
            <person name="Zhou L."/>
            <person name="Zhou L."/>
            <person name="Ni X."/>
            <person name="Tian J."/>
            <person name="Zhou Y."/>
            <person name="Sheng Y."/>
            <person name="Liu T."/>
            <person name="Pan Y."/>
            <person name="Xia L."/>
            <person name="Li J."/>
            <person name="Zhao F."/>
            <person name="Cao W."/>
        </authorList>
    </citation>
    <scope>NUCLEOTIDE SEQUENCE</scope>
    <source>
        <strain evidence="1">Rmic-2018</strain>
        <tissue evidence="1">Larvae</tissue>
    </source>
</reference>
<protein>
    <submittedName>
        <fullName evidence="1">Uncharacterized protein</fullName>
    </submittedName>
</protein>
<reference evidence="1" key="1">
    <citation type="journal article" date="2020" name="Cell">
        <title>Large-Scale Comparative Analyses of Tick Genomes Elucidate Their Genetic Diversity and Vector Capacities.</title>
        <authorList>
            <consortium name="Tick Genome and Microbiome Consortium (TIGMIC)"/>
            <person name="Jia N."/>
            <person name="Wang J."/>
            <person name="Shi W."/>
            <person name="Du L."/>
            <person name="Sun Y."/>
            <person name="Zhan W."/>
            <person name="Jiang J.F."/>
            <person name="Wang Q."/>
            <person name="Zhang B."/>
            <person name="Ji P."/>
            <person name="Bell-Sakyi L."/>
            <person name="Cui X.M."/>
            <person name="Yuan T.T."/>
            <person name="Jiang B.G."/>
            <person name="Yang W.F."/>
            <person name="Lam T.T."/>
            <person name="Chang Q.C."/>
            <person name="Ding S.J."/>
            <person name="Wang X.J."/>
            <person name="Zhu J.G."/>
            <person name="Ruan X.D."/>
            <person name="Zhao L."/>
            <person name="Wei J.T."/>
            <person name="Ye R.Z."/>
            <person name="Que T.C."/>
            <person name="Du C.H."/>
            <person name="Zhou Y.H."/>
            <person name="Cheng J.X."/>
            <person name="Dai P.F."/>
            <person name="Guo W.B."/>
            <person name="Han X.H."/>
            <person name="Huang E.J."/>
            <person name="Li L.F."/>
            <person name="Wei W."/>
            <person name="Gao Y.C."/>
            <person name="Liu J.Z."/>
            <person name="Shao H.Z."/>
            <person name="Wang X."/>
            <person name="Wang C.C."/>
            <person name="Yang T.C."/>
            <person name="Huo Q.B."/>
            <person name="Li W."/>
            <person name="Chen H.Y."/>
            <person name="Chen S.E."/>
            <person name="Zhou L.G."/>
            <person name="Ni X.B."/>
            <person name="Tian J.H."/>
            <person name="Sheng Y."/>
            <person name="Liu T."/>
            <person name="Pan Y.S."/>
            <person name="Xia L.Y."/>
            <person name="Li J."/>
            <person name="Zhao F."/>
            <person name="Cao W.C."/>
        </authorList>
    </citation>
    <scope>NUCLEOTIDE SEQUENCE</scope>
    <source>
        <strain evidence="1">Rmic-2018</strain>
    </source>
</reference>
<gene>
    <name evidence="1" type="ORF">HPB51_004649</name>
</gene>
<dbReference type="AlphaFoldDB" id="A0A9J6EG23"/>